<evidence type="ECO:0000256" key="5">
    <source>
        <dbReference type="SAM" id="Coils"/>
    </source>
</evidence>
<dbReference type="PANTHER" id="PTHR23325">
    <property type="entry name" value="SERUM RESPONSE FACTOR-BINDING"/>
    <property type="match status" value="1"/>
</dbReference>
<evidence type="ECO:0000313" key="8">
    <source>
        <dbReference type="Proteomes" id="UP000515163"/>
    </source>
</evidence>
<evidence type="ECO:0000256" key="6">
    <source>
        <dbReference type="SAM" id="MobiDB-lite"/>
    </source>
</evidence>
<organism evidence="8 9">
    <name type="scientific">Actinia tenebrosa</name>
    <name type="common">Australian red waratah sea anemone</name>
    <dbReference type="NCBI Taxonomy" id="6105"/>
    <lineage>
        <taxon>Eukaryota</taxon>
        <taxon>Metazoa</taxon>
        <taxon>Cnidaria</taxon>
        <taxon>Anthozoa</taxon>
        <taxon>Hexacorallia</taxon>
        <taxon>Actiniaria</taxon>
        <taxon>Actiniidae</taxon>
        <taxon>Actinia</taxon>
    </lineage>
</organism>
<dbReference type="AlphaFoldDB" id="A0A6P8HN06"/>
<name>A0A6P8HN06_ACTTE</name>
<gene>
    <name evidence="9" type="primary">LOC116291054</name>
</gene>
<evidence type="ECO:0000256" key="2">
    <source>
        <dbReference type="ARBA" id="ARBA00023054"/>
    </source>
</evidence>
<accession>A0A6P8HN06</accession>
<dbReference type="Pfam" id="PF09073">
    <property type="entry name" value="BUD22"/>
    <property type="match status" value="1"/>
</dbReference>
<dbReference type="GO" id="GO:0030490">
    <property type="term" value="P:maturation of SSU-rRNA"/>
    <property type="evidence" value="ECO:0007669"/>
    <property type="project" value="TreeGrafter"/>
</dbReference>
<feature type="domain" description="Bud22" evidence="7">
    <location>
        <begin position="18"/>
        <end position="341"/>
    </location>
</feature>
<comment type="function">
    <text evidence="3">May be involved in regulating transcriptional activation of cardiac genes during the aging process. May play a role in biosynthesis and/or processing of SLC2A4 in adipose cells.</text>
</comment>
<evidence type="ECO:0000256" key="4">
    <source>
        <dbReference type="ARBA" id="ARBA00033254"/>
    </source>
</evidence>
<proteinExistence type="predicted"/>
<evidence type="ECO:0000256" key="1">
    <source>
        <dbReference type="ARBA" id="ARBA00013459"/>
    </source>
</evidence>
<evidence type="ECO:0000313" key="9">
    <source>
        <dbReference type="RefSeq" id="XP_031554037.1"/>
    </source>
</evidence>
<protein>
    <recommendedName>
        <fullName evidence="1">Serum response factor-binding protein 1</fullName>
    </recommendedName>
    <alternativeName>
        <fullName evidence="4">SRF-dependent transcription regulation-associated protein</fullName>
    </alternativeName>
</protein>
<dbReference type="OrthoDB" id="3364872at2759"/>
<dbReference type="InParanoid" id="A0A6P8HN06"/>
<dbReference type="Proteomes" id="UP000515163">
    <property type="component" value="Unplaced"/>
</dbReference>
<evidence type="ECO:0000256" key="3">
    <source>
        <dbReference type="ARBA" id="ARBA00025646"/>
    </source>
</evidence>
<dbReference type="PANTHER" id="PTHR23325:SF1">
    <property type="entry name" value="SERUM RESPONSE FACTOR-BINDING PROTEIN 1"/>
    <property type="match status" value="1"/>
</dbReference>
<sequence length="343" mass="39483">MEESVIMELEKSKQNITKNPQLKQAFGKAKLFEIRRLVRSIKRLSAKKGTTQQLEKNKRKVSRLEKQLEILKDLHVDTFVKAASAKAHGDELNSSDLMSADDEEDVATKIIVLEKIISTVGLDNIKDLAATVKRKDTKVKSSKEKRTKTSSTISSTIRTNLLFEDDKELDIFIAEKKEDKELDDFFSDPVVSDCNPVDFNESRAHKRRKIQVEDESDDITSKAFDSVFVGNLKSGKGKKKVQKNKKGFKDKEKNRLGQRQRRKQWEKLYGNKALHLKNEKKTLEKSSDVDEKKRRSKVPQDKKKQKFEPKTSSALHPSWEASKSKRKQESIVEFKGQKITFED</sequence>
<dbReference type="GO" id="GO:0005634">
    <property type="term" value="C:nucleus"/>
    <property type="evidence" value="ECO:0007669"/>
    <property type="project" value="TreeGrafter"/>
</dbReference>
<dbReference type="RefSeq" id="XP_031554037.1">
    <property type="nucleotide sequence ID" value="XM_031698177.1"/>
</dbReference>
<keyword evidence="8" id="KW-1185">Reference proteome</keyword>
<dbReference type="InterPro" id="IPR015158">
    <property type="entry name" value="Bud22_dom"/>
</dbReference>
<dbReference type="GeneID" id="116291054"/>
<dbReference type="FunCoup" id="A0A6P8HN06">
    <property type="interactions" value="2077"/>
</dbReference>
<feature type="coiled-coil region" evidence="5">
    <location>
        <begin position="47"/>
        <end position="74"/>
    </location>
</feature>
<dbReference type="GO" id="GO:0030686">
    <property type="term" value="C:90S preribosome"/>
    <property type="evidence" value="ECO:0007669"/>
    <property type="project" value="TreeGrafter"/>
</dbReference>
<evidence type="ECO:0000259" key="7">
    <source>
        <dbReference type="Pfam" id="PF09073"/>
    </source>
</evidence>
<keyword evidence="2 5" id="KW-0175">Coiled coil</keyword>
<dbReference type="KEGG" id="aten:116291054"/>
<dbReference type="InterPro" id="IPR037393">
    <property type="entry name" value="Bud22/SRFB1"/>
</dbReference>
<feature type="region of interest" description="Disordered" evidence="6">
    <location>
        <begin position="235"/>
        <end position="330"/>
    </location>
</feature>
<reference evidence="9" key="1">
    <citation type="submission" date="2025-08" db="UniProtKB">
        <authorList>
            <consortium name="RefSeq"/>
        </authorList>
    </citation>
    <scope>IDENTIFICATION</scope>
    <source>
        <tissue evidence="9">Tentacle</tissue>
    </source>
</reference>
<feature type="compositionally biased region" description="Basic residues" evidence="6">
    <location>
        <begin position="235"/>
        <end position="246"/>
    </location>
</feature>
<feature type="compositionally biased region" description="Basic and acidic residues" evidence="6">
    <location>
        <begin position="276"/>
        <end position="309"/>
    </location>
</feature>